<dbReference type="Proteomes" id="UP000616769">
    <property type="component" value="Unassembled WGS sequence"/>
</dbReference>
<organism evidence="1 2">
    <name type="scientific">Sarcoptes scabiei</name>
    <name type="common">Itch mite</name>
    <name type="synonym">Acarus scabiei</name>
    <dbReference type="NCBI Taxonomy" id="52283"/>
    <lineage>
        <taxon>Eukaryota</taxon>
        <taxon>Metazoa</taxon>
        <taxon>Ecdysozoa</taxon>
        <taxon>Arthropoda</taxon>
        <taxon>Chelicerata</taxon>
        <taxon>Arachnida</taxon>
        <taxon>Acari</taxon>
        <taxon>Acariformes</taxon>
        <taxon>Sarcoptiformes</taxon>
        <taxon>Astigmata</taxon>
        <taxon>Psoroptidia</taxon>
        <taxon>Sarcoptoidea</taxon>
        <taxon>Sarcoptidae</taxon>
        <taxon>Sarcoptinae</taxon>
        <taxon>Sarcoptes</taxon>
    </lineage>
</organism>
<accession>A0A132AGH6</accession>
<name>A0A132AGH6_SARSC</name>
<protein>
    <submittedName>
        <fullName evidence="1">Uncharacterized protein</fullName>
    </submittedName>
</protein>
<evidence type="ECO:0000313" key="1">
    <source>
        <dbReference type="EMBL" id="KPM10027.1"/>
    </source>
</evidence>
<sequence>MKISKKHQASKQIEELQRMSSWLNFENSIGEFFFSYSFSLSIRDYLDAGKCDDDVHFSIRLFVRYSYSDIELPKKSFNFFFLFVVNNEDVSLR</sequence>
<dbReference type="VEuPathDB" id="VectorBase:SSCA003317"/>
<proteinExistence type="predicted"/>
<comment type="caution">
    <text evidence="1">The sequence shown here is derived from an EMBL/GenBank/DDBJ whole genome shotgun (WGS) entry which is preliminary data.</text>
</comment>
<gene>
    <name evidence="1" type="ORF">QR98_0085730</name>
</gene>
<dbReference type="EMBL" id="JXLN01014423">
    <property type="protein sequence ID" value="KPM10027.1"/>
    <property type="molecule type" value="Genomic_DNA"/>
</dbReference>
<evidence type="ECO:0000313" key="2">
    <source>
        <dbReference type="Proteomes" id="UP000616769"/>
    </source>
</evidence>
<dbReference type="AlphaFoldDB" id="A0A132AGH6"/>
<reference evidence="1 2" key="1">
    <citation type="journal article" date="2015" name="Parasit. Vectors">
        <title>Draft genome of the scabies mite.</title>
        <authorList>
            <person name="Rider S.D.Jr."/>
            <person name="Morgan M.S."/>
            <person name="Arlian L.G."/>
        </authorList>
    </citation>
    <scope>NUCLEOTIDE SEQUENCE [LARGE SCALE GENOMIC DNA]</scope>
    <source>
        <strain evidence="1">Arlian Lab</strain>
    </source>
</reference>